<accession>A0A5C9A1U7</accession>
<evidence type="ECO:0000313" key="1">
    <source>
        <dbReference type="EMBL" id="TXS94748.1"/>
    </source>
</evidence>
<sequence>MGEKRLPDPSFFTIEQLAEYWRVPGATVADYLMEQHLRPALRPADPPHVHALDISLTLQTDEDDWTSGHELPIRMHTAISARVSGAPIAPSEWVYFDLTSATAMSRDDSKELYAVLSTRRAVDEEATERLLSAPFMLFDGRPVEVLVEVLLGVADPTPDYLDEIWIDSTATFIIPLEEVRRFETNRGADIFHTIKPETQQAWLVNRLERAGVDPKAVPRQRGGKRGLKAEMKSAALQERPDLFTSDSFDHVWKKLPKIDP</sequence>
<dbReference type="Proteomes" id="UP000321933">
    <property type="component" value="Unassembled WGS sequence"/>
</dbReference>
<dbReference type="AlphaFoldDB" id="A0A5C9A1U7"/>
<protein>
    <submittedName>
        <fullName evidence="1">Uncharacterized protein</fullName>
    </submittedName>
</protein>
<gene>
    <name evidence="1" type="ORF">FVW59_02215</name>
</gene>
<dbReference type="RefSeq" id="WP_148062589.1">
    <property type="nucleotide sequence ID" value="NZ_VRYZ01000001.1"/>
</dbReference>
<proteinExistence type="predicted"/>
<name>A0A5C9A1U7_9GAMM</name>
<comment type="caution">
    <text evidence="1">The sequence shown here is derived from an EMBL/GenBank/DDBJ whole genome shotgun (WGS) entry which is preliminary data.</text>
</comment>
<keyword evidence="2" id="KW-1185">Reference proteome</keyword>
<organism evidence="1 2">
    <name type="scientific">Parahaliea aestuarii</name>
    <dbReference type="NCBI Taxonomy" id="1852021"/>
    <lineage>
        <taxon>Bacteria</taxon>
        <taxon>Pseudomonadati</taxon>
        <taxon>Pseudomonadota</taxon>
        <taxon>Gammaproteobacteria</taxon>
        <taxon>Cellvibrionales</taxon>
        <taxon>Halieaceae</taxon>
        <taxon>Parahaliea</taxon>
    </lineage>
</organism>
<dbReference type="EMBL" id="VRYZ01000001">
    <property type="protein sequence ID" value="TXS94748.1"/>
    <property type="molecule type" value="Genomic_DNA"/>
</dbReference>
<reference evidence="1 2" key="1">
    <citation type="submission" date="2019-08" db="EMBL/GenBank/DDBJ databases">
        <title>Parahaliea maris sp. nov., isolated from the surface seawater.</title>
        <authorList>
            <person name="Liu Y."/>
        </authorList>
    </citation>
    <scope>NUCLEOTIDE SEQUENCE [LARGE SCALE GENOMIC DNA]</scope>
    <source>
        <strain evidence="1 2">S2-26</strain>
    </source>
</reference>
<evidence type="ECO:0000313" key="2">
    <source>
        <dbReference type="Proteomes" id="UP000321933"/>
    </source>
</evidence>